<evidence type="ECO:0000313" key="2">
    <source>
        <dbReference type="Proteomes" id="UP000002168"/>
    </source>
</evidence>
<protein>
    <submittedName>
        <fullName evidence="1">Uncharacterized protein</fullName>
    </submittedName>
</protein>
<keyword evidence="2" id="KW-1185">Reference proteome</keyword>
<dbReference type="Proteomes" id="UP000002168">
    <property type="component" value="Chromosome"/>
</dbReference>
<dbReference type="KEGG" id="swd:Swoo_3250"/>
<dbReference type="AlphaFoldDB" id="B1KNR2"/>
<accession>B1KNR2</accession>
<sequence>MSKLSTEQKALYSAIAKILWEKWDPIGVNDGDNEWDDEYDNYVPHIFRLALEGNDAIRIASSLTSTVEQIIGLGSDKESDLKVAKLIVQAKQEIIG</sequence>
<dbReference type="HOGENOM" id="CLU_179214_0_0_6"/>
<dbReference type="EMBL" id="CP000961">
    <property type="protein sequence ID" value="ACA87520.1"/>
    <property type="molecule type" value="Genomic_DNA"/>
</dbReference>
<organism evidence="1 2">
    <name type="scientific">Shewanella woodyi (strain ATCC 51908 / MS32)</name>
    <dbReference type="NCBI Taxonomy" id="392500"/>
    <lineage>
        <taxon>Bacteria</taxon>
        <taxon>Pseudomonadati</taxon>
        <taxon>Pseudomonadota</taxon>
        <taxon>Gammaproteobacteria</taxon>
        <taxon>Alteromonadales</taxon>
        <taxon>Shewanellaceae</taxon>
        <taxon>Shewanella</taxon>
    </lineage>
</organism>
<dbReference type="RefSeq" id="WP_012325856.1">
    <property type="nucleotide sequence ID" value="NC_010506.1"/>
</dbReference>
<evidence type="ECO:0000313" key="1">
    <source>
        <dbReference type="EMBL" id="ACA87520.1"/>
    </source>
</evidence>
<gene>
    <name evidence="1" type="ordered locus">Swoo_3250</name>
</gene>
<reference evidence="1 2" key="1">
    <citation type="submission" date="2008-02" db="EMBL/GenBank/DDBJ databases">
        <title>Complete sequence of Shewanella woodyi ATCC 51908.</title>
        <authorList>
            <consortium name="US DOE Joint Genome Institute"/>
            <person name="Copeland A."/>
            <person name="Lucas S."/>
            <person name="Lapidus A."/>
            <person name="Glavina del Rio T."/>
            <person name="Dalin E."/>
            <person name="Tice H."/>
            <person name="Bruce D."/>
            <person name="Goodwin L."/>
            <person name="Pitluck S."/>
            <person name="Sims D."/>
            <person name="Brettin T."/>
            <person name="Detter J.C."/>
            <person name="Han C."/>
            <person name="Kuske C.R."/>
            <person name="Schmutz J."/>
            <person name="Larimer F."/>
            <person name="Land M."/>
            <person name="Hauser L."/>
            <person name="Kyrpides N."/>
            <person name="Lykidis A."/>
            <person name="Zhao J.-S."/>
            <person name="Richardson P."/>
        </authorList>
    </citation>
    <scope>NUCLEOTIDE SEQUENCE [LARGE SCALE GENOMIC DNA]</scope>
    <source>
        <strain evidence="2">ATCC 51908 / MS32</strain>
    </source>
</reference>
<name>B1KNR2_SHEWM</name>
<proteinExistence type="predicted"/>
<dbReference type="eggNOG" id="ENOG5033BTC">
    <property type="taxonomic scope" value="Bacteria"/>
</dbReference>